<feature type="transmembrane region" description="Helical" evidence="6">
    <location>
        <begin position="230"/>
        <end position="252"/>
    </location>
</feature>
<feature type="transmembrane region" description="Helical" evidence="6">
    <location>
        <begin position="316"/>
        <end position="339"/>
    </location>
</feature>
<keyword evidence="5 6" id="KW-0472">Membrane</keyword>
<dbReference type="PANTHER" id="PTHR30250:SF11">
    <property type="entry name" value="O-ANTIGEN TRANSPORTER-RELATED"/>
    <property type="match status" value="1"/>
</dbReference>
<dbReference type="AlphaFoldDB" id="A0A5P9K014"/>
<dbReference type="Proteomes" id="UP000325614">
    <property type="component" value="Chromosome"/>
</dbReference>
<feature type="transmembrane region" description="Helical" evidence="6">
    <location>
        <begin position="403"/>
        <end position="424"/>
    </location>
</feature>
<gene>
    <name evidence="7" type="ORF">GDR74_17505</name>
</gene>
<dbReference type="PANTHER" id="PTHR30250">
    <property type="entry name" value="PST FAMILY PREDICTED COLANIC ACID TRANSPORTER"/>
    <property type="match status" value="1"/>
</dbReference>
<evidence type="ECO:0000256" key="3">
    <source>
        <dbReference type="ARBA" id="ARBA00022692"/>
    </source>
</evidence>
<dbReference type="GO" id="GO:0005886">
    <property type="term" value="C:plasma membrane"/>
    <property type="evidence" value="ECO:0007669"/>
    <property type="project" value="UniProtKB-SubCell"/>
</dbReference>
<keyword evidence="3 6" id="KW-0812">Transmembrane</keyword>
<accession>A0A5P9K014</accession>
<evidence type="ECO:0000313" key="8">
    <source>
        <dbReference type="Proteomes" id="UP000325614"/>
    </source>
</evidence>
<keyword evidence="8" id="KW-1185">Reference proteome</keyword>
<dbReference type="Pfam" id="PF13440">
    <property type="entry name" value="Polysacc_synt_3"/>
    <property type="match status" value="1"/>
</dbReference>
<feature type="transmembrane region" description="Helical" evidence="6">
    <location>
        <begin position="436"/>
        <end position="457"/>
    </location>
</feature>
<dbReference type="GO" id="GO:0009246">
    <property type="term" value="P:enterobacterial common antigen biosynthetic process"/>
    <property type="evidence" value="ECO:0007669"/>
    <property type="project" value="InterPro"/>
</dbReference>
<feature type="transmembrane region" description="Helical" evidence="6">
    <location>
        <begin position="103"/>
        <end position="125"/>
    </location>
</feature>
<dbReference type="EMBL" id="CP045423">
    <property type="protein sequence ID" value="QFU17869.1"/>
    <property type="molecule type" value="Genomic_DNA"/>
</dbReference>
<dbReference type="InterPro" id="IPR044550">
    <property type="entry name" value="WzxE"/>
</dbReference>
<feature type="transmembrane region" description="Helical" evidence="6">
    <location>
        <begin position="166"/>
        <end position="184"/>
    </location>
</feature>
<feature type="transmembrane region" description="Helical" evidence="6">
    <location>
        <begin position="463"/>
        <end position="485"/>
    </location>
</feature>
<evidence type="ECO:0000256" key="4">
    <source>
        <dbReference type="ARBA" id="ARBA00022989"/>
    </source>
</evidence>
<comment type="subcellular location">
    <subcellularLocation>
        <location evidence="1">Cell membrane</location>
        <topology evidence="1">Multi-pass membrane protein</topology>
    </subcellularLocation>
</comment>
<name>A0A5P9K014_9HYPH</name>
<protein>
    <submittedName>
        <fullName evidence="7">Oligosaccharide flippase family protein</fullName>
    </submittedName>
</protein>
<sequence>MTDATSRDAKPSYGQILRSTAQIGGSSIVNILLGLVRNKAIALLLGPSGVGLTGLYMAIVELSHGLAGLGISSSGVRQIAEAAGSDDRNRIAVTTTILRRMSLILGAAGAAILFLLSEPVAAFTFGDPGHATGVALLSLAVLLRSVSAGQTALVQGLRRIGDLARINMLSALSGVAVGIPLIYLFREQGIVPSLVVTTGTAFATSWWFSRKAAIPSVRVSPARMRPEIASLLKLGLAFMASSILTMGAAYGIRIIVLHESGIEAAGFYQAAWTLGGLYTGFILQSMSADFYPRLTAAAGDNLECNRLVNEQAHISMLLAGPGVIGTLTFAPLIMTIFYSTDFNAASTLLRWLGLGMMLRVVAWPMGFIVLAKGAQKTFFWTEVAAAVVHVGFAWPLIGRIGVNGAGVAFFALYAWHSAIIYLIVRRMSGFRWSRANLALGLVFLPLAGAVFLSFAFLPYWPALTLGLVATAISCLYSLKSLLTLVPSESLPSRLKPLFGKLT</sequence>
<evidence type="ECO:0000256" key="5">
    <source>
        <dbReference type="ARBA" id="ARBA00023136"/>
    </source>
</evidence>
<feature type="transmembrane region" description="Helical" evidence="6">
    <location>
        <begin position="378"/>
        <end position="397"/>
    </location>
</feature>
<reference evidence="7 8" key="1">
    <citation type="submission" date="2019-10" db="EMBL/GenBank/DDBJ databases">
        <title>Isolation, Identification of Microvirga thermotolerans HR1, a novel thermophilic bacterium and Comparative Genomics of the genus Microvirga.</title>
        <authorList>
            <person name="Li J."/>
            <person name="Zhang W."/>
            <person name="Lin M."/>
            <person name="Wang J."/>
        </authorList>
    </citation>
    <scope>NUCLEOTIDE SEQUENCE [LARGE SCALE GENOMIC DNA]</scope>
    <source>
        <strain evidence="7 8">HR1</strain>
    </source>
</reference>
<evidence type="ECO:0000256" key="2">
    <source>
        <dbReference type="ARBA" id="ARBA00022475"/>
    </source>
</evidence>
<feature type="transmembrane region" description="Helical" evidence="6">
    <location>
        <begin position="351"/>
        <end position="371"/>
    </location>
</feature>
<dbReference type="KEGG" id="mico:GDR74_17505"/>
<evidence type="ECO:0000256" key="6">
    <source>
        <dbReference type="SAM" id="Phobius"/>
    </source>
</evidence>
<keyword evidence="4 6" id="KW-1133">Transmembrane helix</keyword>
<organism evidence="7 8">
    <name type="scientific">Microvirga thermotolerans</name>
    <dbReference type="NCBI Taxonomy" id="2651334"/>
    <lineage>
        <taxon>Bacteria</taxon>
        <taxon>Pseudomonadati</taxon>
        <taxon>Pseudomonadota</taxon>
        <taxon>Alphaproteobacteria</taxon>
        <taxon>Hyphomicrobiales</taxon>
        <taxon>Methylobacteriaceae</taxon>
        <taxon>Microvirga</taxon>
    </lineage>
</organism>
<feature type="transmembrane region" description="Helical" evidence="6">
    <location>
        <begin position="264"/>
        <end position="283"/>
    </location>
</feature>
<feature type="transmembrane region" description="Helical" evidence="6">
    <location>
        <begin position="190"/>
        <end position="209"/>
    </location>
</feature>
<evidence type="ECO:0000256" key="1">
    <source>
        <dbReference type="ARBA" id="ARBA00004651"/>
    </source>
</evidence>
<proteinExistence type="predicted"/>
<keyword evidence="2" id="KW-1003">Cell membrane</keyword>
<dbReference type="InterPro" id="IPR050833">
    <property type="entry name" value="Poly_Biosynth_Transport"/>
</dbReference>
<feature type="transmembrane region" description="Helical" evidence="6">
    <location>
        <begin position="131"/>
        <end position="154"/>
    </location>
</feature>
<dbReference type="RefSeq" id="WP_152587500.1">
    <property type="nucleotide sequence ID" value="NZ_CP045423.1"/>
</dbReference>
<dbReference type="CDD" id="cd13125">
    <property type="entry name" value="MATE_like_10"/>
    <property type="match status" value="1"/>
</dbReference>
<evidence type="ECO:0000313" key="7">
    <source>
        <dbReference type="EMBL" id="QFU17869.1"/>
    </source>
</evidence>